<keyword evidence="7" id="KW-1185">Reference proteome</keyword>
<dbReference type="InterPro" id="IPR027417">
    <property type="entry name" value="P-loop_NTPase"/>
</dbReference>
<dbReference type="InterPro" id="IPR041627">
    <property type="entry name" value="AAA_lid_6"/>
</dbReference>
<dbReference type="Pfam" id="PF00004">
    <property type="entry name" value="AAA"/>
    <property type="match status" value="2"/>
</dbReference>
<dbReference type="Proteomes" id="UP000000657">
    <property type="component" value="Chromosome"/>
</dbReference>
<comment type="similarity">
    <text evidence="1">Belongs to the CbxX/CfxQ family.</text>
</comment>
<sequence length="1205" mass="125222">MTAAVLSVSATDAECVTAIGRALVAAGPGDTVAVRPGVYRESLVFTRDVVLVAEEGPGSVVIEVPTGSALLCAGGDIRLRDLTVRGGDEELPLVQAAGGRLGLDNCQLEATASAALHVRGGRVGVRAGRIENAHGSGVVVDAGVAEFTEVAVEATGGPALVVAGGAAPTFRHCTFAGLDGFGVVATGTGAPRIEGSRISSASSVAVLVQQESRARLVDTQIDGSQVGLYVSGRAQPVLERCRLGKVTAHGVITVEQAAPSLVECLIENSAGHGLHATGRSAAELRHCVVRASGAAGVVADETARPVLVGGELADCGDVGVLLLGESAARLRGVRIHGSPIGVSIEGSAAPLLGGLDLRDVAYGLHAAGGAGRFEDGRVRGASRAGVRLAGAATTELHNSTLTQCRIGIEITAAARPSVTGVEVDGARDAGILVRDAAHPNLSRIRVHGTTGPGLVLEPGTQATVSDAELVGNAGPGVLVETNRPVVIQGGVMRGNGGEAVRTATPTTELRISGVETGHNNIELPAPPPARVADPAPQSPHDASDRAAADWSPADPGAVDRDADAASRWAPQPADRPHSPAGGDPTRMPDPSPPSRTGNPAGSPPPAAPPSAAPPSAAPEKDPGDPIAVQREHSRPDPGSVGGGPSADPPDGSNPVTALLAELDALVGLEGVKREVATLVGLHQVAKRRQEARLHAPPMSRHLVFAGPPGTGKTTIARLFGKILAALGVLPGGQMVEVARADLVAEHVGGTAVKTTAKFEAALGGVLFIDEAYTLSPADGGGHDFGRESIDTLVKLMEDRRDELVVVVAGYSPQMRTFLAANPGLASRFSKTIEFESYSSTELVTIVERLCRKHHYALEYETQEALRRHFDTLPRTETFGNARAARQVFEEMLGRQAYRLATTPDAPELELARLLPEDLAETAARGRDAAAGQRQVVDALMQRLDAMIGLDEVKREVADLVDLIASAKARAEAGLPAPSMSRHLVFAGPPGTGKTTVARLYGELLAAMGVLRTGQMVEVSRADLVGQYVGHTAVKTTEVFNKARGGVLFIDEAYALSSSRGQGNDFGREAIDTLVKLMEDHRDEIVVIAAGYTGDMKQFLASNAGLASRFSHQIRFASYSADELVAIFENLARAGGYEPHGGTLQVLRKHFDTLRRDETFGNGRYARQLLDKAITRQASRLRKMPDPTVDDLQNLLPGDVTAALAR</sequence>
<dbReference type="CDD" id="cd19481">
    <property type="entry name" value="RecA-like_protease"/>
    <property type="match status" value="1"/>
</dbReference>
<dbReference type="RefSeq" id="WP_011604116.1">
    <property type="nucleotide sequence ID" value="NC_008278.1"/>
</dbReference>
<dbReference type="InterPro" id="IPR003959">
    <property type="entry name" value="ATPase_AAA_core"/>
</dbReference>
<dbReference type="KEGG" id="fal:FRAAL2970"/>
<dbReference type="Gene3D" id="3.40.50.300">
    <property type="entry name" value="P-loop containing nucleotide triphosphate hydrolases"/>
    <property type="match status" value="2"/>
</dbReference>
<feature type="domain" description="AAA+ ATPase" evidence="5">
    <location>
        <begin position="698"/>
        <end position="838"/>
    </location>
</feature>
<evidence type="ECO:0000256" key="1">
    <source>
        <dbReference type="ARBA" id="ARBA00010378"/>
    </source>
</evidence>
<gene>
    <name evidence="6" type="ordered locus">FRAAL2970</name>
</gene>
<dbReference type="eggNOG" id="COG0464">
    <property type="taxonomic scope" value="Bacteria"/>
</dbReference>
<dbReference type="InterPro" id="IPR012334">
    <property type="entry name" value="Pectin_lyas_fold"/>
</dbReference>
<proteinExistence type="inferred from homology"/>
<dbReference type="InterPro" id="IPR011050">
    <property type="entry name" value="Pectin_lyase_fold/virulence"/>
</dbReference>
<dbReference type="PANTHER" id="PTHR43392">
    <property type="entry name" value="AAA-TYPE ATPASE FAMILY PROTEIN / ANKYRIN REPEAT FAMILY PROTEIN"/>
    <property type="match status" value="1"/>
</dbReference>
<dbReference type="Gene3D" id="2.160.20.10">
    <property type="entry name" value="Single-stranded right-handed beta-helix, Pectin lyase-like"/>
    <property type="match status" value="2"/>
</dbReference>
<dbReference type="GO" id="GO:0016887">
    <property type="term" value="F:ATP hydrolysis activity"/>
    <property type="evidence" value="ECO:0007669"/>
    <property type="project" value="InterPro"/>
</dbReference>
<dbReference type="GO" id="GO:0005524">
    <property type="term" value="F:ATP binding"/>
    <property type="evidence" value="ECO:0007669"/>
    <property type="project" value="UniProtKB-KW"/>
</dbReference>
<evidence type="ECO:0000256" key="4">
    <source>
        <dbReference type="SAM" id="MobiDB-lite"/>
    </source>
</evidence>
<dbReference type="CDD" id="cd00009">
    <property type="entry name" value="AAA"/>
    <property type="match status" value="1"/>
</dbReference>
<dbReference type="FunFam" id="3.40.50.300:FF:000216">
    <property type="entry name" value="Type VII secretion ATPase EccA"/>
    <property type="match status" value="2"/>
</dbReference>
<evidence type="ECO:0000313" key="7">
    <source>
        <dbReference type="Proteomes" id="UP000000657"/>
    </source>
</evidence>
<dbReference type="InterPro" id="IPR003593">
    <property type="entry name" value="AAA+_ATPase"/>
</dbReference>
<dbReference type="InterPro" id="IPR050773">
    <property type="entry name" value="CbxX/CfxQ_RuBisCO_ESX"/>
</dbReference>
<dbReference type="SUPFAM" id="SSF52540">
    <property type="entry name" value="P-loop containing nucleoside triphosphate hydrolases"/>
    <property type="match status" value="2"/>
</dbReference>
<accession>Q0RLJ0</accession>
<dbReference type="InterPro" id="IPR000641">
    <property type="entry name" value="CbxX/CfxQ"/>
</dbReference>
<protein>
    <submittedName>
        <fullName evidence="6">Sporulation protein (Partial match)</fullName>
    </submittedName>
</protein>
<evidence type="ECO:0000256" key="3">
    <source>
        <dbReference type="ARBA" id="ARBA00022840"/>
    </source>
</evidence>
<feature type="compositionally biased region" description="Basic and acidic residues" evidence="4">
    <location>
        <begin position="618"/>
        <end position="635"/>
    </location>
</feature>
<dbReference type="PRINTS" id="PR00819">
    <property type="entry name" value="CBXCFQXSUPER"/>
</dbReference>
<organism evidence="6 7">
    <name type="scientific">Frankia alni (strain DSM 45986 / CECT 9034 / ACN14a)</name>
    <dbReference type="NCBI Taxonomy" id="326424"/>
    <lineage>
        <taxon>Bacteria</taxon>
        <taxon>Bacillati</taxon>
        <taxon>Actinomycetota</taxon>
        <taxon>Actinomycetes</taxon>
        <taxon>Frankiales</taxon>
        <taxon>Frankiaceae</taxon>
        <taxon>Frankia</taxon>
    </lineage>
</organism>
<dbReference type="STRING" id="326424.FRAAL2970"/>
<evidence type="ECO:0000259" key="5">
    <source>
        <dbReference type="SMART" id="SM00382"/>
    </source>
</evidence>
<feature type="region of interest" description="Disordered" evidence="4">
    <location>
        <begin position="517"/>
        <end position="655"/>
    </location>
</feature>
<keyword evidence="3" id="KW-0067">ATP-binding</keyword>
<feature type="domain" description="AAA+ ATPase" evidence="5">
    <location>
        <begin position="979"/>
        <end position="1119"/>
    </location>
</feature>
<keyword evidence="2" id="KW-0547">Nucleotide-binding</keyword>
<dbReference type="Pfam" id="PF13229">
    <property type="entry name" value="Beta_helix"/>
    <property type="match status" value="2"/>
</dbReference>
<dbReference type="OrthoDB" id="9806903at2"/>
<name>Q0RLJ0_FRAAA</name>
<evidence type="ECO:0000256" key="2">
    <source>
        <dbReference type="ARBA" id="ARBA00022741"/>
    </source>
</evidence>
<dbReference type="InterPro" id="IPR006626">
    <property type="entry name" value="PbH1"/>
</dbReference>
<dbReference type="SMART" id="SM00382">
    <property type="entry name" value="AAA"/>
    <property type="match status" value="2"/>
</dbReference>
<dbReference type="AlphaFoldDB" id="Q0RLJ0"/>
<dbReference type="InterPro" id="IPR039448">
    <property type="entry name" value="Beta_helix"/>
</dbReference>
<dbReference type="SMART" id="SM00710">
    <property type="entry name" value="PbH1"/>
    <property type="match status" value="13"/>
</dbReference>
<dbReference type="HOGENOM" id="CLU_008749_2_0_11"/>
<dbReference type="EMBL" id="CT573213">
    <property type="protein sequence ID" value="CAJ61614.1"/>
    <property type="molecule type" value="Genomic_DNA"/>
</dbReference>
<feature type="compositionally biased region" description="Pro residues" evidence="4">
    <location>
        <begin position="601"/>
        <end position="616"/>
    </location>
</feature>
<dbReference type="Pfam" id="PF17866">
    <property type="entry name" value="AAA_lid_6"/>
    <property type="match status" value="2"/>
</dbReference>
<evidence type="ECO:0000313" key="6">
    <source>
        <dbReference type="EMBL" id="CAJ61614.1"/>
    </source>
</evidence>
<dbReference type="PANTHER" id="PTHR43392:SF2">
    <property type="entry name" value="AAA-TYPE ATPASE FAMILY PROTEIN _ ANKYRIN REPEAT FAMILY PROTEIN"/>
    <property type="match status" value="1"/>
</dbReference>
<dbReference type="Gene3D" id="1.10.8.60">
    <property type="match status" value="2"/>
</dbReference>
<reference evidence="6 7" key="1">
    <citation type="journal article" date="2007" name="Genome Res.">
        <title>Genome characteristics of facultatively symbiotic Frankia sp. strains reflect host range and host plant biogeography.</title>
        <authorList>
            <person name="Normand P."/>
            <person name="Lapierre P."/>
            <person name="Tisa L.S."/>
            <person name="Gogarten J.P."/>
            <person name="Alloisio N."/>
            <person name="Bagnarol E."/>
            <person name="Bassi C.A."/>
            <person name="Berry A.M."/>
            <person name="Bickhart D.M."/>
            <person name="Choisne N."/>
            <person name="Couloux A."/>
            <person name="Cournoyer B."/>
            <person name="Cruveiller S."/>
            <person name="Daubin V."/>
            <person name="Demange N."/>
            <person name="Francino M.P."/>
            <person name="Goltsman E."/>
            <person name="Huang Y."/>
            <person name="Kopp O.R."/>
            <person name="Labarre L."/>
            <person name="Lapidus A."/>
            <person name="Lavire C."/>
            <person name="Marechal J."/>
            <person name="Martinez M."/>
            <person name="Mastronunzio J.E."/>
            <person name="Mullin B.C."/>
            <person name="Niemann J."/>
            <person name="Pujic P."/>
            <person name="Rawnsley T."/>
            <person name="Rouy Z."/>
            <person name="Schenowitz C."/>
            <person name="Sellstedt A."/>
            <person name="Tavares F."/>
            <person name="Tomkins J.P."/>
            <person name="Vallenet D."/>
            <person name="Valverde C."/>
            <person name="Wall L.G."/>
            <person name="Wang Y."/>
            <person name="Medigue C."/>
            <person name="Benson D.R."/>
        </authorList>
    </citation>
    <scope>NUCLEOTIDE SEQUENCE [LARGE SCALE GENOMIC DNA]</scope>
    <source>
        <strain evidence="7">DSM 45986 / CECT 9034 / ACN14a</strain>
    </source>
</reference>
<dbReference type="SUPFAM" id="SSF51126">
    <property type="entry name" value="Pectin lyase-like"/>
    <property type="match status" value="2"/>
</dbReference>